<dbReference type="Pfam" id="PF19303">
    <property type="entry name" value="Anticodon_3"/>
    <property type="match status" value="1"/>
</dbReference>
<evidence type="ECO:0000256" key="14">
    <source>
        <dbReference type="ARBA" id="ARBA00023146"/>
    </source>
</evidence>
<protein>
    <recommendedName>
        <fullName evidence="16">Methionine--tRNA ligase</fullName>
        <ecNumber evidence="16">6.1.1.10</ecNumber>
    </recommendedName>
    <alternativeName>
        <fullName evidence="16">Methionyl-tRNA synthetase</fullName>
        <shortName evidence="16">MetRS</shortName>
    </alternativeName>
</protein>
<dbReference type="InterPro" id="IPR002547">
    <property type="entry name" value="tRNA-bd_dom"/>
</dbReference>
<evidence type="ECO:0000256" key="15">
    <source>
        <dbReference type="ARBA" id="ARBA00047364"/>
    </source>
</evidence>
<evidence type="ECO:0000313" key="19">
    <source>
        <dbReference type="Proteomes" id="UP000005090"/>
    </source>
</evidence>
<dbReference type="Gene3D" id="2.40.50.140">
    <property type="entry name" value="Nucleic acid-binding proteins"/>
    <property type="match status" value="1"/>
</dbReference>
<dbReference type="NCBIfam" id="NF001100">
    <property type="entry name" value="PRK00133.1"/>
    <property type="match status" value="1"/>
</dbReference>
<dbReference type="FunFam" id="1.10.730.10:FF:000005">
    <property type="entry name" value="Methionine--tRNA ligase"/>
    <property type="match status" value="1"/>
</dbReference>
<evidence type="ECO:0000256" key="4">
    <source>
        <dbReference type="ARBA" id="ARBA00011738"/>
    </source>
</evidence>
<evidence type="ECO:0000256" key="6">
    <source>
        <dbReference type="ARBA" id="ARBA00022555"/>
    </source>
</evidence>
<comment type="cofactor">
    <cofactor evidence="16">
        <name>Zn(2+)</name>
        <dbReference type="ChEBI" id="CHEBI:29105"/>
    </cofactor>
    <text evidence="16">Binds 1 zinc ion per subunit.</text>
</comment>
<feature type="domain" description="TRNA-binding" evidence="17">
    <location>
        <begin position="626"/>
        <end position="727"/>
    </location>
</feature>
<evidence type="ECO:0000256" key="3">
    <source>
        <dbReference type="ARBA" id="ARBA00008258"/>
    </source>
</evidence>
<keyword evidence="13 16" id="KW-0648">Protein biosynthesis</keyword>
<dbReference type="CDD" id="cd07957">
    <property type="entry name" value="Anticodon_Ia_Met"/>
    <property type="match status" value="1"/>
</dbReference>
<dbReference type="FunFam" id="2.20.28.20:FF:000001">
    <property type="entry name" value="Methionine--tRNA ligase"/>
    <property type="match status" value="1"/>
</dbReference>
<dbReference type="Gene3D" id="2.20.28.20">
    <property type="entry name" value="Methionyl-tRNA synthetase, Zn-domain"/>
    <property type="match status" value="1"/>
</dbReference>
<dbReference type="eggNOG" id="COG0073">
    <property type="taxonomic scope" value="Bacteria"/>
</dbReference>
<evidence type="ECO:0000256" key="12">
    <source>
        <dbReference type="ARBA" id="ARBA00022884"/>
    </source>
</evidence>
<dbReference type="GO" id="GO:0005524">
    <property type="term" value="F:ATP binding"/>
    <property type="evidence" value="ECO:0007669"/>
    <property type="project" value="UniProtKB-UniRule"/>
</dbReference>
<evidence type="ECO:0000256" key="9">
    <source>
        <dbReference type="ARBA" id="ARBA00022741"/>
    </source>
</evidence>
<dbReference type="SUPFAM" id="SSF47323">
    <property type="entry name" value="Anticodon-binding domain of a subclass of class I aminoacyl-tRNA synthetases"/>
    <property type="match status" value="1"/>
</dbReference>
<dbReference type="HOGENOM" id="CLU_009710_7_0_6"/>
<dbReference type="InterPro" id="IPR015413">
    <property type="entry name" value="Methionyl/Leucyl_tRNA_Synth"/>
</dbReference>
<dbReference type="PRINTS" id="PR01041">
    <property type="entry name" value="TRNASYNTHMET"/>
</dbReference>
<dbReference type="GO" id="GO:0000049">
    <property type="term" value="F:tRNA binding"/>
    <property type="evidence" value="ECO:0007669"/>
    <property type="project" value="UniProtKB-UniRule"/>
</dbReference>
<dbReference type="InterPro" id="IPR004495">
    <property type="entry name" value="Met-tRNA-synth_bsu_C"/>
</dbReference>
<sequence>MERGKVIGDEHPLPYSKDARKLCDNTKLVCLRIRLIANRGWVGEDNPTYAYVSIMSERKILVTSALPYANGPIHLGHLVEYIQTDIWVRFQKQRGRQCYYVCADDTHGTPIMLRADKEGITPEDLIARVGKEHLADFTEFGVAFDSYHSTHSEENRTFSSLIYRRLKEAGHISSRTITQAYDPVKNMFLPDRFIKGDCPKCGTPDQYGDNCEACGATYSPTELKNAVSAISGAKPVEKDSVHYFFNLNDFEGMLSDWVNDGDHLQPEVRNKMAEWIEGGLQQWDISRDAPYFGFEIPDAPGKYFYVWLDAPIGYMASFKHLCDNRGINFDEFWAEDSDAELYHFIGKDIIYFHALFWPAMLHGAKFRTPSAIFAHGFLTVNGEKMSKSRGTFITARTYLDHLNPEYLRYYFAAKLGAGVDDIDLNFDDFTQRVNSDLVGKVVNIASRCAGFIAKRFDGKLAAQCAEPGLWQDFIDANETIAQHYETREFGKAMREIMALADKANQYIDEKKPWVIAKEAGKDDELHRVCSMGVNLFRLLAAYLRPVLPKLAADAEDFLNIGPQPWPNLAGPLLDHAINPFKPLMTRVEADKIAAIVEASKENLEKTPSQPKAKTCEPTAETIAYDDFAKIDLRIAKIVKAEPVEGSDKLLQLTVDIGDETRNIFAGIKSAYAPADLEGKLTVVVANLAPRKMRFGVSEGMVLAAGPGGQDLWVLSPDAGAQPGMRVK</sequence>
<keyword evidence="7 16" id="KW-0436">Ligase</keyword>
<dbReference type="SUPFAM" id="SSF52374">
    <property type="entry name" value="Nucleotidylyl transferase"/>
    <property type="match status" value="1"/>
</dbReference>
<dbReference type="InterPro" id="IPR023458">
    <property type="entry name" value="Met-tRNA_ligase_1"/>
</dbReference>
<feature type="binding site" evidence="16">
    <location>
        <position position="387"/>
    </location>
    <ligand>
        <name>ATP</name>
        <dbReference type="ChEBI" id="CHEBI:30616"/>
    </ligand>
</feature>
<dbReference type="Pfam" id="PF09334">
    <property type="entry name" value="tRNA-synt_1g"/>
    <property type="match status" value="1"/>
</dbReference>
<dbReference type="SUPFAM" id="SSF50249">
    <property type="entry name" value="Nucleic acid-binding proteins"/>
    <property type="match status" value="1"/>
</dbReference>
<keyword evidence="14 16" id="KW-0030">Aminoacyl-tRNA synthetase</keyword>
<feature type="binding site" evidence="16">
    <location>
        <position position="201"/>
    </location>
    <ligand>
        <name>Zn(2+)</name>
        <dbReference type="ChEBI" id="CHEBI:29105"/>
    </ligand>
</feature>
<dbReference type="CDD" id="cd02800">
    <property type="entry name" value="tRNA_bind_EcMetRS_like"/>
    <property type="match status" value="1"/>
</dbReference>
<dbReference type="InterPro" id="IPR012340">
    <property type="entry name" value="NA-bd_OB-fold"/>
</dbReference>
<dbReference type="AlphaFoldDB" id="H8GPE1"/>
<dbReference type="PROSITE" id="PS50886">
    <property type="entry name" value="TRBD"/>
    <property type="match status" value="1"/>
</dbReference>
<dbReference type="HAMAP" id="MF_00098">
    <property type="entry name" value="Met_tRNA_synth_type1"/>
    <property type="match status" value="1"/>
</dbReference>
<dbReference type="Proteomes" id="UP000005090">
    <property type="component" value="Chromosome"/>
</dbReference>
<dbReference type="eggNOG" id="COG0143">
    <property type="taxonomic scope" value="Bacteria"/>
</dbReference>
<dbReference type="GO" id="GO:0005829">
    <property type="term" value="C:cytosol"/>
    <property type="evidence" value="ECO:0007669"/>
    <property type="project" value="TreeGrafter"/>
</dbReference>
<dbReference type="STRING" id="686340.Metal_3216"/>
<dbReference type="EMBL" id="CM001475">
    <property type="protein sequence ID" value="EIC30887.1"/>
    <property type="molecule type" value="Genomic_DNA"/>
</dbReference>
<feature type="binding site" evidence="16">
    <location>
        <position position="211"/>
    </location>
    <ligand>
        <name>Zn(2+)</name>
        <dbReference type="ChEBI" id="CHEBI:29105"/>
    </ligand>
</feature>
<evidence type="ECO:0000313" key="18">
    <source>
        <dbReference type="EMBL" id="EIC30887.1"/>
    </source>
</evidence>
<dbReference type="PROSITE" id="PS00178">
    <property type="entry name" value="AA_TRNA_LIGASE_I"/>
    <property type="match status" value="1"/>
</dbReference>
<keyword evidence="19" id="KW-1185">Reference proteome</keyword>
<feature type="binding site" evidence="16">
    <location>
        <position position="214"/>
    </location>
    <ligand>
        <name>Zn(2+)</name>
        <dbReference type="ChEBI" id="CHEBI:29105"/>
    </ligand>
</feature>
<comment type="subunit">
    <text evidence="4 16">Homodimer.</text>
</comment>
<dbReference type="FunFam" id="2.40.50.140:FF:000042">
    <property type="entry name" value="Methionine--tRNA ligase"/>
    <property type="match status" value="1"/>
</dbReference>
<dbReference type="InterPro" id="IPR033911">
    <property type="entry name" value="MetRS_core"/>
</dbReference>
<keyword evidence="8 16" id="KW-0479">Metal-binding</keyword>
<dbReference type="NCBIfam" id="TIGR00398">
    <property type="entry name" value="metG"/>
    <property type="match status" value="1"/>
</dbReference>
<dbReference type="InterPro" id="IPR014758">
    <property type="entry name" value="Met-tRNA_synth"/>
</dbReference>
<feature type="short sequence motif" description="'KMSKS' region" evidence="16">
    <location>
        <begin position="384"/>
        <end position="388"/>
    </location>
</feature>
<feature type="short sequence motif" description="'HIGH' region" evidence="16">
    <location>
        <begin position="67"/>
        <end position="77"/>
    </location>
</feature>
<comment type="function">
    <text evidence="1 16">Is required not only for elongation of protein synthesis but also for the initiation of all mRNA translation through initiator tRNA(fMet) aminoacylation.</text>
</comment>
<evidence type="ECO:0000256" key="5">
    <source>
        <dbReference type="ARBA" id="ARBA00022490"/>
    </source>
</evidence>
<dbReference type="InterPro" id="IPR014729">
    <property type="entry name" value="Rossmann-like_a/b/a_fold"/>
</dbReference>
<dbReference type="GO" id="GO:0046872">
    <property type="term" value="F:metal ion binding"/>
    <property type="evidence" value="ECO:0007669"/>
    <property type="project" value="UniProtKB-KW"/>
</dbReference>
<organism evidence="18 19">
    <name type="scientific">Methylomicrobium album BG8</name>
    <dbReference type="NCBI Taxonomy" id="686340"/>
    <lineage>
        <taxon>Bacteria</taxon>
        <taxon>Pseudomonadati</taxon>
        <taxon>Pseudomonadota</taxon>
        <taxon>Gammaproteobacteria</taxon>
        <taxon>Methylococcales</taxon>
        <taxon>Methylococcaceae</taxon>
        <taxon>Methylomicrobium</taxon>
    </lineage>
</organism>
<evidence type="ECO:0000256" key="16">
    <source>
        <dbReference type="HAMAP-Rule" id="MF_00098"/>
    </source>
</evidence>
<proteinExistence type="inferred from homology"/>
<evidence type="ECO:0000256" key="11">
    <source>
        <dbReference type="ARBA" id="ARBA00022840"/>
    </source>
</evidence>
<evidence type="ECO:0000256" key="8">
    <source>
        <dbReference type="ARBA" id="ARBA00022723"/>
    </source>
</evidence>
<dbReference type="InterPro" id="IPR009080">
    <property type="entry name" value="tRNAsynth_Ia_anticodon-bd"/>
</dbReference>
<evidence type="ECO:0000256" key="2">
    <source>
        <dbReference type="ARBA" id="ARBA00004496"/>
    </source>
</evidence>
<dbReference type="NCBIfam" id="TIGR00399">
    <property type="entry name" value="metG_C_term"/>
    <property type="match status" value="1"/>
</dbReference>
<reference evidence="18 19" key="1">
    <citation type="journal article" date="2013" name="Genome Announc.">
        <title>Genome Sequence of the Obligate Gammaproteobacterial Methanotroph Methylomicrobium album Strain BG8.</title>
        <authorList>
            <person name="Kits K.D."/>
            <person name="Kalyuzhnaya M.G."/>
            <person name="Klotz M.G."/>
            <person name="Jetten M.S."/>
            <person name="Op den Camp H.J."/>
            <person name="Vuilleumier S."/>
            <person name="Bringel F."/>
            <person name="Dispirito A.A."/>
            <person name="Murrell J.C."/>
            <person name="Bruce D."/>
            <person name="Cheng J.F."/>
            <person name="Copeland A."/>
            <person name="Goodwin L."/>
            <person name="Hauser L."/>
            <person name="Lajus A."/>
            <person name="Land M.L."/>
            <person name="Lapidus A."/>
            <person name="Lucas S."/>
            <person name="Medigue C."/>
            <person name="Pitluck S."/>
            <person name="Woyke T."/>
            <person name="Zeytun A."/>
            <person name="Stein L.Y."/>
        </authorList>
    </citation>
    <scope>NUCLEOTIDE SEQUENCE [LARGE SCALE GENOMIC DNA]</scope>
    <source>
        <strain evidence="18 19">BG8</strain>
    </source>
</reference>
<dbReference type="Pfam" id="PF01588">
    <property type="entry name" value="tRNA_bind"/>
    <property type="match status" value="1"/>
</dbReference>
<dbReference type="PANTHER" id="PTHR45765">
    <property type="entry name" value="METHIONINE--TRNA LIGASE"/>
    <property type="match status" value="1"/>
</dbReference>
<keyword evidence="5 16" id="KW-0963">Cytoplasm</keyword>
<evidence type="ECO:0000256" key="10">
    <source>
        <dbReference type="ARBA" id="ARBA00022833"/>
    </source>
</evidence>
<dbReference type="InterPro" id="IPR001412">
    <property type="entry name" value="aa-tRNA-synth_I_CS"/>
</dbReference>
<dbReference type="GO" id="GO:0004825">
    <property type="term" value="F:methionine-tRNA ligase activity"/>
    <property type="evidence" value="ECO:0007669"/>
    <property type="project" value="UniProtKB-UniRule"/>
</dbReference>
<dbReference type="InterPro" id="IPR029038">
    <property type="entry name" value="MetRS_Zn"/>
</dbReference>
<comment type="subcellular location">
    <subcellularLocation>
        <location evidence="2 16">Cytoplasm</location>
    </subcellularLocation>
</comment>
<dbReference type="SUPFAM" id="SSF57770">
    <property type="entry name" value="Methionyl-tRNA synthetase (MetRS), Zn-domain"/>
    <property type="match status" value="1"/>
</dbReference>
<evidence type="ECO:0000256" key="1">
    <source>
        <dbReference type="ARBA" id="ARBA00003314"/>
    </source>
</evidence>
<dbReference type="Gene3D" id="1.10.730.10">
    <property type="entry name" value="Isoleucyl-tRNA Synthetase, Domain 1"/>
    <property type="match status" value="1"/>
</dbReference>
<keyword evidence="9 16" id="KW-0547">Nucleotide-binding</keyword>
<dbReference type="CDD" id="cd00814">
    <property type="entry name" value="MetRS_core"/>
    <property type="match status" value="1"/>
</dbReference>
<dbReference type="EC" id="6.1.1.10" evidence="16"/>
<keyword evidence="12 16" id="KW-0694">RNA-binding</keyword>
<accession>H8GPE1</accession>
<feature type="binding site" evidence="16">
    <location>
        <position position="198"/>
    </location>
    <ligand>
        <name>Zn(2+)</name>
        <dbReference type="ChEBI" id="CHEBI:29105"/>
    </ligand>
</feature>
<keyword evidence="6 16" id="KW-0820">tRNA-binding</keyword>
<evidence type="ECO:0000256" key="7">
    <source>
        <dbReference type="ARBA" id="ARBA00022598"/>
    </source>
</evidence>
<evidence type="ECO:0000256" key="13">
    <source>
        <dbReference type="ARBA" id="ARBA00022917"/>
    </source>
</evidence>
<comment type="catalytic activity">
    <reaction evidence="15 16">
        <text>tRNA(Met) + L-methionine + ATP = L-methionyl-tRNA(Met) + AMP + diphosphate</text>
        <dbReference type="Rhea" id="RHEA:13481"/>
        <dbReference type="Rhea" id="RHEA-COMP:9667"/>
        <dbReference type="Rhea" id="RHEA-COMP:9698"/>
        <dbReference type="ChEBI" id="CHEBI:30616"/>
        <dbReference type="ChEBI" id="CHEBI:33019"/>
        <dbReference type="ChEBI" id="CHEBI:57844"/>
        <dbReference type="ChEBI" id="CHEBI:78442"/>
        <dbReference type="ChEBI" id="CHEBI:78530"/>
        <dbReference type="ChEBI" id="CHEBI:456215"/>
        <dbReference type="EC" id="6.1.1.10"/>
    </reaction>
</comment>
<dbReference type="InterPro" id="IPR041872">
    <property type="entry name" value="Anticodon_Met"/>
</dbReference>
<name>H8GPE1_METAL</name>
<evidence type="ECO:0000259" key="17">
    <source>
        <dbReference type="PROSITE" id="PS50886"/>
    </source>
</evidence>
<keyword evidence="11 16" id="KW-0067">ATP-binding</keyword>
<keyword evidence="10 16" id="KW-0862">Zinc</keyword>
<comment type="similarity">
    <text evidence="3 16">Belongs to the class-I aminoacyl-tRNA synthetase family. MetG type 1 subfamily.</text>
</comment>
<dbReference type="GO" id="GO:0006431">
    <property type="term" value="P:methionyl-tRNA aminoacylation"/>
    <property type="evidence" value="ECO:0007669"/>
    <property type="project" value="UniProtKB-UniRule"/>
</dbReference>
<dbReference type="PANTHER" id="PTHR45765:SF1">
    <property type="entry name" value="METHIONINE--TRNA LIGASE, CYTOPLASMIC"/>
    <property type="match status" value="1"/>
</dbReference>
<gene>
    <name evidence="16" type="primary">metG</name>
    <name evidence="18" type="ORF">Metal_3216</name>
</gene>
<dbReference type="Gene3D" id="3.40.50.620">
    <property type="entry name" value="HUPs"/>
    <property type="match status" value="1"/>
</dbReference>